<proteinExistence type="predicted"/>
<feature type="transmembrane region" description="Helical" evidence="1">
    <location>
        <begin position="441"/>
        <end position="459"/>
    </location>
</feature>
<sequence>MNTRIVNKNNNTPAFKFILSHFDLFISMALAFFGIYIFYPGAMSLDSVAQWLQVIDPRYLTTWHPPVMVYLWSLFNKITPGTQGLLIFHYLIYFLSLYTLANVFYSRITHRCLFILILGLFPPIFFFNGVIWKDVSMLTSLSMAFALLFKFEADKKKIWLLLSICFLLYGASVRHNAVICLLPYIVYVLSLLIKTEKKKKTILLCVLTPMLFFGGVKLTRYANFGFVKDWQVAHNMENSAFIWDLWVMSVELKKNIIPQYVFHDPATKLTVKELKDYYVPYTASVLWLPLISRVKWQKSFPDKKFKQDFFRLVFKYPLAYLKVRTRIVLYMLGIKKPIILPYQFKIYKPWKKDDWLYEASKDLDFRNKKVLHRAEKLAQLLLDKTPLYLLWVYFVLILLQFVGIFLYRNALGKHFRQYLLVLITGTMYWLPFIFISAAADFRYSVFVVYCSVIMLPLLLKGAVHHHNRPLIANKES</sequence>
<feature type="transmembrane region" description="Helical" evidence="1">
    <location>
        <begin position="158"/>
        <end position="189"/>
    </location>
</feature>
<dbReference type="AlphaFoldDB" id="A0A444JG58"/>
<keyword evidence="3" id="KW-1185">Reference proteome</keyword>
<comment type="caution">
    <text evidence="2">The sequence shown here is derived from an EMBL/GenBank/DDBJ whole genome shotgun (WGS) entry which is preliminary data.</text>
</comment>
<dbReference type="Proteomes" id="UP000288892">
    <property type="component" value="Unassembled WGS sequence"/>
</dbReference>
<dbReference type="EMBL" id="MTKS01000042">
    <property type="protein sequence ID" value="RWX52079.1"/>
    <property type="molecule type" value="Genomic_DNA"/>
</dbReference>
<keyword evidence="1" id="KW-1133">Transmembrane helix</keyword>
<feature type="transmembrane region" description="Helical" evidence="1">
    <location>
        <begin position="201"/>
        <end position="222"/>
    </location>
</feature>
<evidence type="ECO:0008006" key="4">
    <source>
        <dbReference type="Google" id="ProtNLM"/>
    </source>
</evidence>
<reference evidence="2 3" key="1">
    <citation type="submission" date="2017-01" db="EMBL/GenBank/DDBJ databases">
        <title>The cable genome- insights into the physiology and evolution of filamentous bacteria capable of sulfide oxidation via long distance electron transfer.</title>
        <authorList>
            <person name="Schreiber L."/>
            <person name="Bjerg J.T."/>
            <person name="Boggild A."/>
            <person name="Van De Vossenberg J."/>
            <person name="Meysman F."/>
            <person name="Nielsen L.P."/>
            <person name="Schramm A."/>
            <person name="Kjeldsen K.U."/>
        </authorList>
    </citation>
    <scope>NUCLEOTIDE SEQUENCE [LARGE SCALE GENOMIC DNA]</scope>
    <source>
        <strain evidence="2">A5</strain>
    </source>
</reference>
<accession>A0A444JG58</accession>
<name>A0A444JG58_9BACT</name>
<organism evidence="2 3">
    <name type="scientific">Candidatus Electrothrix marina</name>
    <dbReference type="NCBI Taxonomy" id="1859130"/>
    <lineage>
        <taxon>Bacteria</taxon>
        <taxon>Pseudomonadati</taxon>
        <taxon>Thermodesulfobacteriota</taxon>
        <taxon>Desulfobulbia</taxon>
        <taxon>Desulfobulbales</taxon>
        <taxon>Desulfobulbaceae</taxon>
        <taxon>Candidatus Electrothrix</taxon>
    </lineage>
</organism>
<feature type="transmembrane region" description="Helical" evidence="1">
    <location>
        <begin position="388"/>
        <end position="406"/>
    </location>
</feature>
<evidence type="ECO:0000313" key="3">
    <source>
        <dbReference type="Proteomes" id="UP000288892"/>
    </source>
</evidence>
<feature type="transmembrane region" description="Helical" evidence="1">
    <location>
        <begin position="418"/>
        <end position="435"/>
    </location>
</feature>
<feature type="transmembrane region" description="Helical" evidence="1">
    <location>
        <begin position="21"/>
        <end position="39"/>
    </location>
</feature>
<evidence type="ECO:0000313" key="2">
    <source>
        <dbReference type="EMBL" id="RWX52079.1"/>
    </source>
</evidence>
<keyword evidence="1" id="KW-0472">Membrane</keyword>
<keyword evidence="1" id="KW-0812">Transmembrane</keyword>
<gene>
    <name evidence="2" type="ORF">VU01_10424</name>
</gene>
<feature type="transmembrane region" description="Helical" evidence="1">
    <location>
        <begin position="87"/>
        <end position="105"/>
    </location>
</feature>
<protein>
    <recommendedName>
        <fullName evidence="4">Dolichyl-phosphate-mannose-protein mannosyltransferase</fullName>
    </recommendedName>
</protein>
<feature type="transmembrane region" description="Helical" evidence="1">
    <location>
        <begin position="112"/>
        <end position="132"/>
    </location>
</feature>
<evidence type="ECO:0000256" key="1">
    <source>
        <dbReference type="SAM" id="Phobius"/>
    </source>
</evidence>